<dbReference type="PANTHER" id="PTHR30535">
    <property type="entry name" value="VITAMIN B12-BINDING PROTEIN"/>
    <property type="match status" value="1"/>
</dbReference>
<accession>A0ABY8VF21</accession>
<evidence type="ECO:0000259" key="3">
    <source>
        <dbReference type="PROSITE" id="PS50983"/>
    </source>
</evidence>
<feature type="chain" id="PRO_5045544580" evidence="2">
    <location>
        <begin position="23"/>
        <end position="311"/>
    </location>
</feature>
<name>A0ABY8VF21_9CORY</name>
<keyword evidence="5" id="KW-1185">Reference proteome</keyword>
<feature type="signal peptide" evidence="2">
    <location>
        <begin position="1"/>
        <end position="22"/>
    </location>
</feature>
<dbReference type="EMBL" id="CP126969">
    <property type="protein sequence ID" value="WIM67712.1"/>
    <property type="molecule type" value="Genomic_DNA"/>
</dbReference>
<evidence type="ECO:0000256" key="2">
    <source>
        <dbReference type="SAM" id="SignalP"/>
    </source>
</evidence>
<feature type="domain" description="Fe/B12 periplasmic-binding" evidence="3">
    <location>
        <begin position="46"/>
        <end position="311"/>
    </location>
</feature>
<dbReference type="InterPro" id="IPR002491">
    <property type="entry name" value="ABC_transptr_periplasmic_BD"/>
</dbReference>
<dbReference type="InterPro" id="IPR050902">
    <property type="entry name" value="ABC_Transporter_SBP"/>
</dbReference>
<organism evidence="4 5">
    <name type="scientific">Corynebacterium breve</name>
    <dbReference type="NCBI Taxonomy" id="3049799"/>
    <lineage>
        <taxon>Bacteria</taxon>
        <taxon>Bacillati</taxon>
        <taxon>Actinomycetota</taxon>
        <taxon>Actinomycetes</taxon>
        <taxon>Mycobacteriales</taxon>
        <taxon>Corynebacteriaceae</taxon>
        <taxon>Corynebacterium</taxon>
    </lineage>
</organism>
<dbReference type="SUPFAM" id="SSF53807">
    <property type="entry name" value="Helical backbone' metal receptor"/>
    <property type="match status" value="1"/>
</dbReference>
<dbReference type="PROSITE" id="PS50983">
    <property type="entry name" value="FE_B12_PBP"/>
    <property type="match status" value="1"/>
</dbReference>
<dbReference type="Gene3D" id="3.40.50.1980">
    <property type="entry name" value="Nitrogenase molybdenum iron protein domain"/>
    <property type="match status" value="2"/>
</dbReference>
<evidence type="ECO:0000313" key="4">
    <source>
        <dbReference type="EMBL" id="WIM67712.1"/>
    </source>
</evidence>
<proteinExistence type="inferred from homology"/>
<comment type="similarity">
    <text evidence="1">Belongs to the bacterial solute-binding protein 8 family.</text>
</comment>
<dbReference type="PROSITE" id="PS51257">
    <property type="entry name" value="PROKAR_LIPOPROTEIN"/>
    <property type="match status" value="1"/>
</dbReference>
<evidence type="ECO:0000256" key="1">
    <source>
        <dbReference type="ARBA" id="ARBA00008814"/>
    </source>
</evidence>
<reference evidence="4 5" key="1">
    <citation type="submission" date="2023-05" db="EMBL/GenBank/DDBJ databases">
        <title>Corynebacterium suedekumii sp. nov. and Corynebacterium breve sp. nov. isolated from raw cow's milk.</title>
        <authorList>
            <person name="Baer M.K."/>
            <person name="Mehl L."/>
            <person name="Hellmuth R."/>
            <person name="Marke G."/>
            <person name="Lipski A."/>
        </authorList>
    </citation>
    <scope>NUCLEOTIDE SEQUENCE [LARGE SCALE GENOMIC DNA]</scope>
    <source>
        <strain evidence="4 5">R4</strain>
    </source>
</reference>
<protein>
    <submittedName>
        <fullName evidence="4">ABC transporter substrate-binding protein</fullName>
    </submittedName>
</protein>
<dbReference type="RefSeq" id="WP_284825008.1">
    <property type="nucleotide sequence ID" value="NZ_CP126969.1"/>
</dbReference>
<dbReference type="PANTHER" id="PTHR30535:SF34">
    <property type="entry name" value="MOLYBDATE-BINDING PROTEIN MOLA"/>
    <property type="match status" value="1"/>
</dbReference>
<dbReference type="Proteomes" id="UP001225598">
    <property type="component" value="Chromosome"/>
</dbReference>
<gene>
    <name evidence="4" type="ORF">QP027_11645</name>
</gene>
<keyword evidence="2" id="KW-0732">Signal</keyword>
<dbReference type="Pfam" id="PF01497">
    <property type="entry name" value="Peripla_BP_2"/>
    <property type="match status" value="1"/>
</dbReference>
<sequence>MKKRVLLLAVVPLILVGCTQPASNSKVRISVKNCGNTVNMEMVPQRVVLQNPASVETLAQLGVLDHVVAKAGYFPEDYFARDTNETLSKVPTLSDKLDETGHVEVSYEDVMAEEPDLIIGYSDEVNTDTVTDIPIVTEPTFCGEVRNASFEDINAHIDLYASLFNEREAAVNMKSDIAHYISRLNEQAGAGKSVAVVYPGLNGAPMYAYGKDSMAHPIVESVGLTNVFDDQQDRVAEITPEQLVEKNPDVIVVLHSDEPGAKEAVKALPGADAITAVNKNEIFDMHLAFAEAPTPLAVQGAKQLEGFLEGK</sequence>
<evidence type="ECO:0000313" key="5">
    <source>
        <dbReference type="Proteomes" id="UP001225598"/>
    </source>
</evidence>